<keyword evidence="2" id="KW-0680">Restriction system</keyword>
<keyword evidence="6" id="KW-1185">Reference proteome</keyword>
<feature type="domain" description="Type I restriction modification DNA specificity" evidence="4">
    <location>
        <begin position="42"/>
        <end position="197"/>
    </location>
</feature>
<keyword evidence="5" id="KW-0540">Nuclease</keyword>
<dbReference type="InterPro" id="IPR000055">
    <property type="entry name" value="Restrct_endonuc_typeI_TRD"/>
</dbReference>
<keyword evidence="5" id="KW-0255">Endonuclease</keyword>
<evidence type="ECO:0000313" key="6">
    <source>
        <dbReference type="Proteomes" id="UP000242949"/>
    </source>
</evidence>
<organism evidence="5 6">
    <name type="scientific">Pelagirhabdus alkalitolerans</name>
    <dbReference type="NCBI Taxonomy" id="1612202"/>
    <lineage>
        <taxon>Bacteria</taxon>
        <taxon>Bacillati</taxon>
        <taxon>Bacillota</taxon>
        <taxon>Bacilli</taxon>
        <taxon>Bacillales</taxon>
        <taxon>Bacillaceae</taxon>
        <taxon>Pelagirhabdus</taxon>
    </lineage>
</organism>
<reference evidence="6" key="1">
    <citation type="submission" date="2016-09" db="EMBL/GenBank/DDBJ databases">
        <authorList>
            <person name="Varghese N."/>
            <person name="Submissions S."/>
        </authorList>
    </citation>
    <scope>NUCLEOTIDE SEQUENCE [LARGE SCALE GENOMIC DNA]</scope>
    <source>
        <strain evidence="6">S5</strain>
    </source>
</reference>
<dbReference type="GO" id="GO:0009307">
    <property type="term" value="P:DNA restriction-modification system"/>
    <property type="evidence" value="ECO:0007669"/>
    <property type="project" value="UniProtKB-KW"/>
</dbReference>
<evidence type="ECO:0000313" key="5">
    <source>
        <dbReference type="EMBL" id="SDC61018.1"/>
    </source>
</evidence>
<dbReference type="GO" id="GO:0004519">
    <property type="term" value="F:endonuclease activity"/>
    <property type="evidence" value="ECO:0007669"/>
    <property type="project" value="UniProtKB-KW"/>
</dbReference>
<dbReference type="InterPro" id="IPR052021">
    <property type="entry name" value="Type-I_RS_S_subunit"/>
</dbReference>
<accession>A0A1G6MZJ5</accession>
<dbReference type="Pfam" id="PF01420">
    <property type="entry name" value="Methylase_S"/>
    <property type="match status" value="2"/>
</dbReference>
<keyword evidence="3" id="KW-0238">DNA-binding</keyword>
<dbReference type="PANTHER" id="PTHR30408">
    <property type="entry name" value="TYPE-1 RESTRICTION ENZYME ECOKI SPECIFICITY PROTEIN"/>
    <property type="match status" value="1"/>
</dbReference>
<gene>
    <name evidence="5" type="ORF">SAMN05421734_11323</name>
</gene>
<sequence length="451" mass="50841">MEKGGDVVKVNRSIPYKKITKEDWSINAFLAALNSTKEHGSTIEELMDLNPVKIKKTDLQEDTTYEYIDISSLSTEKGIVNNIKEVKGSDLPARATLRVRTGDILLSSVRPARNAVARITEDLSGSLVNNTFIVLRPHNIDLSCLLYFILRSDNVRSKLMLIARGNAIPTIKVKDLKEIRLPIKEVTSDQQQIAKNLYSQWHKNQTSAQSLDNLIESVFLDFDIFKSVSQEENNRTLYSTIPYHQLNKRWDIASRLNVMDLENKAKVSMASLESLTLSFRSGATISKKEYQEKGTPYIGIKNIEKGTMSDQGLVYVSDETAEENSKAIVQPNNVLMSKVGSIGKTGVVTSDFAGALASQHITIIETDQERLLPSYLSYFMMTQWGLTQLQQRASGVAQKFIKLKDIKELQVPILSIQEQEEIISSIKKKESEQSDKKIEEKTKKFTEELVI</sequence>
<comment type="similarity">
    <text evidence="1">Belongs to the type-I restriction system S methylase family.</text>
</comment>
<evidence type="ECO:0000256" key="2">
    <source>
        <dbReference type="ARBA" id="ARBA00022747"/>
    </source>
</evidence>
<dbReference type="Gene3D" id="3.90.220.20">
    <property type="entry name" value="DNA methylase specificity domains"/>
    <property type="match status" value="3"/>
</dbReference>
<dbReference type="AlphaFoldDB" id="A0A1G6MZJ5"/>
<dbReference type="STRING" id="1612202.SAMN05421734_11323"/>
<keyword evidence="5" id="KW-0378">Hydrolase</keyword>
<dbReference type="InterPro" id="IPR044946">
    <property type="entry name" value="Restrct_endonuc_typeI_TRD_sf"/>
</dbReference>
<dbReference type="EMBL" id="FMYI01000013">
    <property type="protein sequence ID" value="SDC61018.1"/>
    <property type="molecule type" value="Genomic_DNA"/>
</dbReference>
<protein>
    <submittedName>
        <fullName evidence="5">Restriction endonuclease S subunit</fullName>
    </submittedName>
</protein>
<dbReference type="Proteomes" id="UP000242949">
    <property type="component" value="Unassembled WGS sequence"/>
</dbReference>
<proteinExistence type="inferred from homology"/>
<evidence type="ECO:0000256" key="3">
    <source>
        <dbReference type="ARBA" id="ARBA00023125"/>
    </source>
</evidence>
<dbReference type="GO" id="GO:0003677">
    <property type="term" value="F:DNA binding"/>
    <property type="evidence" value="ECO:0007669"/>
    <property type="project" value="UniProtKB-KW"/>
</dbReference>
<dbReference type="SUPFAM" id="SSF116734">
    <property type="entry name" value="DNA methylase specificity domain"/>
    <property type="match status" value="2"/>
</dbReference>
<evidence type="ECO:0000256" key="1">
    <source>
        <dbReference type="ARBA" id="ARBA00010923"/>
    </source>
</evidence>
<feature type="domain" description="Type I restriction modification DNA specificity" evidence="4">
    <location>
        <begin position="280"/>
        <end position="431"/>
    </location>
</feature>
<evidence type="ECO:0000259" key="4">
    <source>
        <dbReference type="Pfam" id="PF01420"/>
    </source>
</evidence>
<dbReference type="PANTHER" id="PTHR30408:SF12">
    <property type="entry name" value="TYPE I RESTRICTION ENZYME MJAVIII SPECIFICITY SUBUNIT"/>
    <property type="match status" value="1"/>
</dbReference>
<name>A0A1G6MZJ5_9BACI</name>